<evidence type="ECO:0000256" key="2">
    <source>
        <dbReference type="SAM" id="Phobius"/>
    </source>
</evidence>
<dbReference type="Gene3D" id="3.40.190.10">
    <property type="entry name" value="Periplasmic binding protein-like II"/>
    <property type="match status" value="2"/>
</dbReference>
<feature type="transmembrane region" description="Helical" evidence="2">
    <location>
        <begin position="6"/>
        <end position="28"/>
    </location>
</feature>
<sequence length="511" mass="54788">MEWLSAENVIAVGTALLGVLASGGLVWYERRVPSRKRIGYRVQTDNPIGNEVSSGRPNVRTGFFHHSLNMDDATLVLLRIENDGSQSITRDDYTVADRHGLTAVFTDRVIEGVSVTEPTGDGDLTSYFTQERGFGYEGNRLRIPRVPLNRGDYFKLLVLLTGGDVGCEVRLVGGIRDGKVHRNRGGTPDDKPPVFSFPARILTALLTVSVLVLAGIILLRDGNPIGCERGTLTLTGSTAFAPVIEDIADTYEDKCQGAEITVDAGGSEAGVADLDSLVKDSADDAGAVIAFSDGPLGEGRGLKGDPVALSVFTVVVHDGVGAEIDRAGGLSVPELQEIYGGRATRWGEILPDAPPDIADLPVVMVSRGDDSGTRQVFQDRVLDGWEAVPSTSRDCDPTNTPVTRCELGSTQAVLDKVASLPGAIGYSELRFAQDHDDITLVALDGREADIDLIARGTADYPYRDVEYAYTSPAPTPLTTSFLDYLKEATSQETIHDSGHLPCPRHRDLCPP</sequence>
<dbReference type="Proteomes" id="UP001585080">
    <property type="component" value="Unassembled WGS sequence"/>
</dbReference>
<protein>
    <submittedName>
        <fullName evidence="4">Substrate-binding domain-containing protein</fullName>
    </submittedName>
</protein>
<keyword evidence="2" id="KW-0472">Membrane</keyword>
<organism evidence="4 5">
    <name type="scientific">Streptomyces broussonetiae</name>
    <dbReference type="NCBI Taxonomy" id="2686304"/>
    <lineage>
        <taxon>Bacteria</taxon>
        <taxon>Bacillati</taxon>
        <taxon>Actinomycetota</taxon>
        <taxon>Actinomycetes</taxon>
        <taxon>Kitasatosporales</taxon>
        <taxon>Streptomycetaceae</taxon>
        <taxon>Streptomyces</taxon>
    </lineage>
</organism>
<dbReference type="PANTHER" id="PTHR30570:SF1">
    <property type="entry name" value="PHOSPHATE-BINDING PROTEIN PSTS"/>
    <property type="match status" value="1"/>
</dbReference>
<keyword evidence="1" id="KW-0732">Signal</keyword>
<evidence type="ECO:0000313" key="4">
    <source>
        <dbReference type="EMBL" id="MFB8775469.1"/>
    </source>
</evidence>
<comment type="caution">
    <text evidence="4">The sequence shown here is derived from an EMBL/GenBank/DDBJ whole genome shotgun (WGS) entry which is preliminary data.</text>
</comment>
<accession>A0ABV5EF35</accession>
<dbReference type="EMBL" id="JAYMRP010000020">
    <property type="protein sequence ID" value="MFB8775469.1"/>
    <property type="molecule type" value="Genomic_DNA"/>
</dbReference>
<dbReference type="Pfam" id="PF12849">
    <property type="entry name" value="PBP_like_2"/>
    <property type="match status" value="1"/>
</dbReference>
<keyword evidence="2" id="KW-1133">Transmembrane helix</keyword>
<proteinExistence type="predicted"/>
<feature type="transmembrane region" description="Helical" evidence="2">
    <location>
        <begin position="201"/>
        <end position="219"/>
    </location>
</feature>
<dbReference type="PANTHER" id="PTHR30570">
    <property type="entry name" value="PERIPLASMIC PHOSPHATE BINDING COMPONENT OF PHOSPHATE ABC TRANSPORTER"/>
    <property type="match status" value="1"/>
</dbReference>
<dbReference type="InterPro" id="IPR050811">
    <property type="entry name" value="Phosphate_ABC_transporter"/>
</dbReference>
<feature type="domain" description="PBP" evidence="3">
    <location>
        <begin position="227"/>
        <end position="485"/>
    </location>
</feature>
<keyword evidence="5" id="KW-1185">Reference proteome</keyword>
<name>A0ABV5EF35_9ACTN</name>
<dbReference type="SUPFAM" id="SSF53850">
    <property type="entry name" value="Periplasmic binding protein-like II"/>
    <property type="match status" value="1"/>
</dbReference>
<evidence type="ECO:0000259" key="3">
    <source>
        <dbReference type="Pfam" id="PF12849"/>
    </source>
</evidence>
<keyword evidence="2" id="KW-0812">Transmembrane</keyword>
<evidence type="ECO:0000313" key="5">
    <source>
        <dbReference type="Proteomes" id="UP001585080"/>
    </source>
</evidence>
<gene>
    <name evidence="4" type="ORF">VSS16_22475</name>
</gene>
<dbReference type="InterPro" id="IPR024370">
    <property type="entry name" value="PBP_domain"/>
</dbReference>
<evidence type="ECO:0000256" key="1">
    <source>
        <dbReference type="ARBA" id="ARBA00022729"/>
    </source>
</evidence>
<reference evidence="4 5" key="1">
    <citation type="submission" date="2024-01" db="EMBL/GenBank/DDBJ databases">
        <title>Genome mining of biosynthetic gene clusters to explore secondary metabolites of Streptomyces sp.</title>
        <authorList>
            <person name="Baig A."/>
            <person name="Ajitkumar Shintre N."/>
            <person name="Kumar H."/>
            <person name="Anbarasu A."/>
            <person name="Ramaiah S."/>
        </authorList>
    </citation>
    <scope>NUCLEOTIDE SEQUENCE [LARGE SCALE GENOMIC DNA]</scope>
    <source>
        <strain evidence="4 5">A57</strain>
    </source>
</reference>
<dbReference type="RefSeq" id="WP_376734077.1">
    <property type="nucleotide sequence ID" value="NZ_JAYMRP010000020.1"/>
</dbReference>